<organism evidence="2 3">
    <name type="scientific">Hibiscus syriacus</name>
    <name type="common">Rose of Sharon</name>
    <dbReference type="NCBI Taxonomy" id="106335"/>
    <lineage>
        <taxon>Eukaryota</taxon>
        <taxon>Viridiplantae</taxon>
        <taxon>Streptophyta</taxon>
        <taxon>Embryophyta</taxon>
        <taxon>Tracheophyta</taxon>
        <taxon>Spermatophyta</taxon>
        <taxon>Magnoliopsida</taxon>
        <taxon>eudicotyledons</taxon>
        <taxon>Gunneridae</taxon>
        <taxon>Pentapetalae</taxon>
        <taxon>rosids</taxon>
        <taxon>malvids</taxon>
        <taxon>Malvales</taxon>
        <taxon>Malvaceae</taxon>
        <taxon>Malvoideae</taxon>
        <taxon>Hibiscus</taxon>
    </lineage>
</organism>
<keyword evidence="3" id="KW-1185">Reference proteome</keyword>
<name>A0A6A2ZBZ3_HIBSY</name>
<protein>
    <submittedName>
        <fullName evidence="2">Uncharacterized protein</fullName>
    </submittedName>
</protein>
<evidence type="ECO:0000313" key="3">
    <source>
        <dbReference type="Proteomes" id="UP000436088"/>
    </source>
</evidence>
<feature type="signal peptide" evidence="1">
    <location>
        <begin position="1"/>
        <end position="17"/>
    </location>
</feature>
<evidence type="ECO:0000256" key="1">
    <source>
        <dbReference type="SAM" id="SignalP"/>
    </source>
</evidence>
<reference evidence="2" key="1">
    <citation type="submission" date="2019-09" db="EMBL/GenBank/DDBJ databases">
        <title>Draft genome information of white flower Hibiscus syriacus.</title>
        <authorList>
            <person name="Kim Y.-M."/>
        </authorList>
    </citation>
    <scope>NUCLEOTIDE SEQUENCE [LARGE SCALE GENOMIC DNA]</scope>
    <source>
        <strain evidence="2">YM2019G1</strain>
    </source>
</reference>
<feature type="chain" id="PRO_5025447489" evidence="1">
    <location>
        <begin position="18"/>
        <end position="128"/>
    </location>
</feature>
<comment type="caution">
    <text evidence="2">The sequence shown here is derived from an EMBL/GenBank/DDBJ whole genome shotgun (WGS) entry which is preliminary data.</text>
</comment>
<evidence type="ECO:0000313" key="2">
    <source>
        <dbReference type="EMBL" id="KAE8688535.1"/>
    </source>
</evidence>
<keyword evidence="1" id="KW-0732">Signal</keyword>
<accession>A0A6A2ZBZ3</accession>
<proteinExistence type="predicted"/>
<dbReference type="AlphaFoldDB" id="A0A6A2ZBZ3"/>
<gene>
    <name evidence="2" type="ORF">F3Y22_tig00110963pilonHSYRG00005</name>
</gene>
<dbReference type="Proteomes" id="UP000436088">
    <property type="component" value="Unassembled WGS sequence"/>
</dbReference>
<dbReference type="EMBL" id="VEPZ02001185">
    <property type="protein sequence ID" value="KAE8688535.1"/>
    <property type="molecule type" value="Genomic_DNA"/>
</dbReference>
<sequence>MQGWLYCFLLALQIATSRPLAPNDDLGYHQTGQKPEALQVSLSSSMERAGATTKEENGERGVRWELGRVLQTVNTNAMGAPRVKPFKRLLPQANESVWVCNMQIMNPRVGNASVVRPFTAHELSHNRP</sequence>